<proteinExistence type="predicted"/>
<dbReference type="InterPro" id="IPR019786">
    <property type="entry name" value="Zinc_finger_PHD-type_CS"/>
</dbReference>
<evidence type="ECO:0000256" key="4">
    <source>
        <dbReference type="SAM" id="Coils"/>
    </source>
</evidence>
<reference evidence="7 8" key="1">
    <citation type="submission" date="2020-03" db="EMBL/GenBank/DDBJ databases">
        <title>Draft Genome Sequence of Cudoniella acicularis.</title>
        <authorList>
            <person name="Buettner E."/>
            <person name="Kellner H."/>
        </authorList>
    </citation>
    <scope>NUCLEOTIDE SEQUENCE [LARGE SCALE GENOMIC DNA]</scope>
    <source>
        <strain evidence="7 8">DSM 108380</strain>
    </source>
</reference>
<feature type="compositionally biased region" description="Low complexity" evidence="5">
    <location>
        <begin position="718"/>
        <end position="735"/>
    </location>
</feature>
<dbReference type="PANTHER" id="PTHR14296">
    <property type="entry name" value="REMODELING AND SPACING FACTOR 1"/>
    <property type="match status" value="1"/>
</dbReference>
<protein>
    <recommendedName>
        <fullName evidence="6">Zinc finger PHD-type domain-containing protein</fullName>
    </recommendedName>
</protein>
<name>A0A8H4RHJ7_9HELO</name>
<evidence type="ECO:0000256" key="3">
    <source>
        <dbReference type="ARBA" id="ARBA00022833"/>
    </source>
</evidence>
<feature type="compositionally biased region" description="Polar residues" evidence="5">
    <location>
        <begin position="623"/>
        <end position="647"/>
    </location>
</feature>
<evidence type="ECO:0000259" key="6">
    <source>
        <dbReference type="SMART" id="SM00249"/>
    </source>
</evidence>
<dbReference type="SUPFAM" id="SSF57903">
    <property type="entry name" value="FYVE/PHD zinc finger"/>
    <property type="match status" value="1"/>
</dbReference>
<dbReference type="InterPro" id="IPR013083">
    <property type="entry name" value="Znf_RING/FYVE/PHD"/>
</dbReference>
<feature type="region of interest" description="Disordered" evidence="5">
    <location>
        <begin position="1"/>
        <end position="23"/>
    </location>
</feature>
<feature type="compositionally biased region" description="Polar residues" evidence="5">
    <location>
        <begin position="586"/>
        <end position="598"/>
    </location>
</feature>
<keyword evidence="3" id="KW-0862">Zinc</keyword>
<dbReference type="InterPro" id="IPR019787">
    <property type="entry name" value="Znf_PHD-finger"/>
</dbReference>
<accession>A0A8H4RHJ7</accession>
<feature type="compositionally biased region" description="Basic residues" evidence="5">
    <location>
        <begin position="199"/>
        <end position="221"/>
    </location>
</feature>
<feature type="compositionally biased region" description="Low complexity" evidence="5">
    <location>
        <begin position="762"/>
        <end position="794"/>
    </location>
</feature>
<organism evidence="7 8">
    <name type="scientific">Cudoniella acicularis</name>
    <dbReference type="NCBI Taxonomy" id="354080"/>
    <lineage>
        <taxon>Eukaryota</taxon>
        <taxon>Fungi</taxon>
        <taxon>Dikarya</taxon>
        <taxon>Ascomycota</taxon>
        <taxon>Pezizomycotina</taxon>
        <taxon>Leotiomycetes</taxon>
        <taxon>Helotiales</taxon>
        <taxon>Tricladiaceae</taxon>
        <taxon>Cudoniella</taxon>
    </lineage>
</organism>
<dbReference type="OrthoDB" id="303107at2759"/>
<feature type="compositionally biased region" description="Polar residues" evidence="5">
    <location>
        <begin position="820"/>
        <end position="830"/>
    </location>
</feature>
<keyword evidence="1" id="KW-0479">Metal-binding</keyword>
<feature type="region of interest" description="Disordered" evidence="5">
    <location>
        <begin position="183"/>
        <end position="251"/>
    </location>
</feature>
<dbReference type="GO" id="GO:0031213">
    <property type="term" value="C:RSF complex"/>
    <property type="evidence" value="ECO:0007669"/>
    <property type="project" value="InterPro"/>
</dbReference>
<evidence type="ECO:0000256" key="2">
    <source>
        <dbReference type="ARBA" id="ARBA00022771"/>
    </source>
</evidence>
<feature type="compositionally biased region" description="Acidic residues" evidence="5">
    <location>
        <begin position="226"/>
        <end position="238"/>
    </location>
</feature>
<dbReference type="AlphaFoldDB" id="A0A8H4RHJ7"/>
<dbReference type="GO" id="GO:0008270">
    <property type="term" value="F:zinc ion binding"/>
    <property type="evidence" value="ECO:0007669"/>
    <property type="project" value="UniProtKB-KW"/>
</dbReference>
<feature type="region of interest" description="Disordered" evidence="5">
    <location>
        <begin position="535"/>
        <end position="562"/>
    </location>
</feature>
<feature type="compositionally biased region" description="Polar residues" evidence="5">
    <location>
        <begin position="839"/>
        <end position="849"/>
    </location>
</feature>
<dbReference type="Pfam" id="PF00628">
    <property type="entry name" value="PHD"/>
    <property type="match status" value="1"/>
</dbReference>
<keyword evidence="2" id="KW-0863">Zinc-finger</keyword>
<evidence type="ECO:0000313" key="7">
    <source>
        <dbReference type="EMBL" id="KAF4630244.1"/>
    </source>
</evidence>
<dbReference type="InterPro" id="IPR011011">
    <property type="entry name" value="Znf_FYVE_PHD"/>
</dbReference>
<sequence length="869" mass="96487">MVSSRKRGRQEMEAVEPEPPKEQSLLDRIRNQWEFANLAQWIFTFGRAVKIDENLDIEELEMECMKPHSTVLPEIGLALLKFVSSHRGLTPEIFDEYTRRQYVAKAPDRNPYSIEEEPAKFDDFDIFTKIQVLQQLTQWTMINPDRIRERMEEQKDIDQAIWRIEPFGWDSEDRTYIVLDDNRLYRRTDPPPPPPAPKAKAKSKKNSKKAKAAARASKRRRISEAIDSEAEPADETDGGDQAKEEKEDDGFGGMTWECLAVTLDEFNSFLATIEKSRDPNEKILQKRIVDDLLPILEKQEEARKRKAAQKERELLNLEKLATAKRSSRIAGKMELQKQEEEAREAERKKQAELAMAKKEQEKWLKLEKERESRMMTREQRLKEREARRILHEEELANLSEDSKKIESGAGRLSERHLKAEIEKKKQALEELAEEEDWIFDCICGAYGQIDDGTHSIACDKCNIWQHSKCVGVSQAEADRDDFHFICKTCETRAKEAERAKTHPPIKIKLNRPGSSSSPFAPTQNSIPAVVLSSKTNGHTQDSFNINNSPQKASTPGTSQQNTPRMATWQLAEMHSVQNAHHRSPPSFGTSPQLFQGNGHQVPRHSGQERNSLPVPASIAQAKQDASNTNNVGLSSSTTSEGPVQRYSTARPMSGHAFSSPHPNSPTNLPPPTLPPVYTFINGSSPNNKGSIPYQNSPSKMQTSFSSSVSPSHGAPILGMNGSRSASSGGSANHSSPLAGAPLLTPANKMGSFSNLPAPSSPTPTAAPNMHTWQPPKSSPPQAAYSSSAQPQTSQNDDQGHALPPSTTGLSPTKHSPPRPTSNGSHGSMTPSILPPVASLSPSYQLQNLTPPVKSSEPDRNKPNGQAVAP</sequence>
<dbReference type="Proteomes" id="UP000566819">
    <property type="component" value="Unassembled WGS sequence"/>
</dbReference>
<dbReference type="PROSITE" id="PS01359">
    <property type="entry name" value="ZF_PHD_1"/>
    <property type="match status" value="1"/>
</dbReference>
<gene>
    <name evidence="7" type="ORF">G7Y89_g7895</name>
</gene>
<dbReference type="InterPro" id="IPR001965">
    <property type="entry name" value="Znf_PHD"/>
</dbReference>
<evidence type="ECO:0000256" key="1">
    <source>
        <dbReference type="ARBA" id="ARBA00022723"/>
    </source>
</evidence>
<feature type="coiled-coil region" evidence="4">
    <location>
        <begin position="298"/>
        <end position="434"/>
    </location>
</feature>
<dbReference type="GO" id="GO:0006355">
    <property type="term" value="P:regulation of DNA-templated transcription"/>
    <property type="evidence" value="ECO:0007669"/>
    <property type="project" value="InterPro"/>
</dbReference>
<keyword evidence="8" id="KW-1185">Reference proteome</keyword>
<evidence type="ECO:0000256" key="5">
    <source>
        <dbReference type="SAM" id="MobiDB-lite"/>
    </source>
</evidence>
<evidence type="ECO:0000313" key="8">
    <source>
        <dbReference type="Proteomes" id="UP000566819"/>
    </source>
</evidence>
<feature type="domain" description="Zinc finger PHD-type" evidence="6">
    <location>
        <begin position="440"/>
        <end position="490"/>
    </location>
</feature>
<dbReference type="Gene3D" id="3.30.40.10">
    <property type="entry name" value="Zinc/RING finger domain, C3HC4 (zinc finger)"/>
    <property type="match status" value="1"/>
</dbReference>
<feature type="compositionally biased region" description="Polar residues" evidence="5">
    <location>
        <begin position="680"/>
        <end position="710"/>
    </location>
</feature>
<keyword evidence="4" id="KW-0175">Coiled coil</keyword>
<feature type="compositionally biased region" description="Polar residues" evidence="5">
    <location>
        <begin position="804"/>
        <end position="813"/>
    </location>
</feature>
<feature type="region of interest" description="Disordered" evidence="5">
    <location>
        <begin position="574"/>
        <end position="869"/>
    </location>
</feature>
<dbReference type="SMART" id="SM00249">
    <property type="entry name" value="PHD"/>
    <property type="match status" value="1"/>
</dbReference>
<comment type="caution">
    <text evidence="7">The sequence shown here is derived from an EMBL/GenBank/DDBJ whole genome shotgun (WGS) entry which is preliminary data.</text>
</comment>
<dbReference type="EMBL" id="JAAMPI010000571">
    <property type="protein sequence ID" value="KAF4630244.1"/>
    <property type="molecule type" value="Genomic_DNA"/>
</dbReference>
<dbReference type="PANTHER" id="PTHR14296:SF3">
    <property type="entry name" value="DIKAR, ISOFORM F"/>
    <property type="match status" value="1"/>
</dbReference>
<dbReference type="InterPro" id="IPR028938">
    <property type="entry name" value="Rsf1-like"/>
</dbReference>